<gene>
    <name evidence="11" type="primary">cobD</name>
    <name evidence="12" type="ORF">ACFSBJ_01010</name>
</gene>
<evidence type="ECO:0000256" key="2">
    <source>
        <dbReference type="ARBA" id="ARBA00004651"/>
    </source>
</evidence>
<dbReference type="GO" id="GO:0015420">
    <property type="term" value="F:ABC-type vitamin B12 transporter activity"/>
    <property type="evidence" value="ECO:0007669"/>
    <property type="project" value="UniProtKB-UniRule"/>
</dbReference>
<dbReference type="RefSeq" id="WP_256406372.1">
    <property type="nucleotide sequence ID" value="NZ_CP187151.1"/>
</dbReference>
<accession>A0ABD6CT95</accession>
<dbReference type="AlphaFoldDB" id="A0ABD6CT95"/>
<dbReference type="EMBL" id="JBHUDL010000004">
    <property type="protein sequence ID" value="MFD1632329.1"/>
    <property type="molecule type" value="Genomic_DNA"/>
</dbReference>
<evidence type="ECO:0000256" key="4">
    <source>
        <dbReference type="ARBA" id="ARBA00006263"/>
    </source>
</evidence>
<evidence type="ECO:0000256" key="11">
    <source>
        <dbReference type="HAMAP-Rule" id="MF_00024"/>
    </source>
</evidence>
<reference evidence="12 13" key="1">
    <citation type="journal article" date="2019" name="Int. J. Syst. Evol. Microbiol.">
        <title>The Global Catalogue of Microorganisms (GCM) 10K type strain sequencing project: providing services to taxonomists for standard genome sequencing and annotation.</title>
        <authorList>
            <consortium name="The Broad Institute Genomics Platform"/>
            <consortium name="The Broad Institute Genome Sequencing Center for Infectious Disease"/>
            <person name="Wu L."/>
            <person name="Ma J."/>
        </authorList>
    </citation>
    <scope>NUCLEOTIDE SEQUENCE [LARGE SCALE GENOMIC DNA]</scope>
    <source>
        <strain evidence="12 13">CGMCC 1.10594</strain>
    </source>
</reference>
<dbReference type="GO" id="GO:0005886">
    <property type="term" value="C:plasma membrane"/>
    <property type="evidence" value="ECO:0007669"/>
    <property type="project" value="UniProtKB-SubCell"/>
</dbReference>
<comment type="caution">
    <text evidence="12">The sequence shown here is derived from an EMBL/GenBank/DDBJ whole genome shotgun (WGS) entry which is preliminary data.</text>
</comment>
<comment type="caution">
    <text evidence="11">Lacks conserved residue(s) required for the propagation of feature annotation.</text>
</comment>
<dbReference type="PANTHER" id="PTHR34308:SF1">
    <property type="entry name" value="COBALAMIN BIOSYNTHESIS PROTEIN CBIB"/>
    <property type="match status" value="1"/>
</dbReference>
<dbReference type="PANTHER" id="PTHR34308">
    <property type="entry name" value="COBALAMIN BIOSYNTHESIS PROTEIN CBIB"/>
    <property type="match status" value="1"/>
</dbReference>
<evidence type="ECO:0000256" key="6">
    <source>
        <dbReference type="ARBA" id="ARBA00022475"/>
    </source>
</evidence>
<evidence type="ECO:0000313" key="13">
    <source>
        <dbReference type="Proteomes" id="UP001597075"/>
    </source>
</evidence>
<name>A0ABD6CT95_9EURY</name>
<keyword evidence="10 11" id="KW-0472">Membrane</keyword>
<organism evidence="12 13">
    <name type="scientific">Haloplanus ruber</name>
    <dbReference type="NCBI Taxonomy" id="869892"/>
    <lineage>
        <taxon>Archaea</taxon>
        <taxon>Methanobacteriati</taxon>
        <taxon>Methanobacteriota</taxon>
        <taxon>Stenosarchaea group</taxon>
        <taxon>Halobacteria</taxon>
        <taxon>Halobacteriales</taxon>
        <taxon>Haloferacaceae</taxon>
        <taxon>Haloplanus</taxon>
    </lineage>
</organism>
<dbReference type="HAMAP" id="MF_00024">
    <property type="entry name" value="CobD_CbiB"/>
    <property type="match status" value="1"/>
</dbReference>
<evidence type="ECO:0000313" key="12">
    <source>
        <dbReference type="EMBL" id="MFD1632329.1"/>
    </source>
</evidence>
<evidence type="ECO:0000256" key="1">
    <source>
        <dbReference type="ARBA" id="ARBA00003384"/>
    </source>
</evidence>
<keyword evidence="7 11" id="KW-0169">Cobalamin biosynthesis</keyword>
<keyword evidence="8 11" id="KW-0812">Transmembrane</keyword>
<dbReference type="GO" id="GO:0009236">
    <property type="term" value="P:cobalamin biosynthetic process"/>
    <property type="evidence" value="ECO:0007669"/>
    <property type="project" value="UniProtKB-UniRule"/>
</dbReference>
<keyword evidence="13" id="KW-1185">Reference proteome</keyword>
<proteinExistence type="inferred from homology"/>
<keyword evidence="9 11" id="KW-1133">Transmembrane helix</keyword>
<evidence type="ECO:0000256" key="8">
    <source>
        <dbReference type="ARBA" id="ARBA00022692"/>
    </source>
</evidence>
<evidence type="ECO:0000256" key="9">
    <source>
        <dbReference type="ARBA" id="ARBA00022989"/>
    </source>
</evidence>
<comment type="similarity">
    <text evidence="4 11">Belongs to the CobD/CbiB family.</text>
</comment>
<evidence type="ECO:0000256" key="7">
    <source>
        <dbReference type="ARBA" id="ARBA00022573"/>
    </source>
</evidence>
<dbReference type="Pfam" id="PF03186">
    <property type="entry name" value="CobD_Cbib"/>
    <property type="match status" value="1"/>
</dbReference>
<evidence type="ECO:0000256" key="3">
    <source>
        <dbReference type="ARBA" id="ARBA00004953"/>
    </source>
</evidence>
<feature type="transmembrane region" description="Helical" evidence="11">
    <location>
        <begin position="48"/>
        <end position="71"/>
    </location>
</feature>
<evidence type="ECO:0000256" key="5">
    <source>
        <dbReference type="ARBA" id="ARBA00016185"/>
    </source>
</evidence>
<evidence type="ECO:0000256" key="10">
    <source>
        <dbReference type="ARBA" id="ARBA00023136"/>
    </source>
</evidence>
<dbReference type="Proteomes" id="UP001597075">
    <property type="component" value="Unassembled WGS sequence"/>
</dbReference>
<sequence>MTLIAAGSVALAAGLDRLLAEPPAALHPVAWLGRGLAPLDRTWTTPRLAGVGVALTVPLVAAAVAAGGVAIASRLGPLAGGVAAAVVCFTCTSRRMLLDEARAVVAASGADLPAARERLRALAGRDATALSAGEVRSAAVESAAENLADGLVAPLAGFALLAPLSLPLAAAAAAWVKAVNTLDSTFGYRSHPMGWAPARLDDLVMWVPARASAVLLAVAGGNPGALRAARPLARRPTSPNAGWPMATLAVVLGVCLTKPGAYRLDGGAEADGALPTPADADRGVVVVARAGWLAFGLAATVAVVGGSALAGTAGSSLPVVIPPC</sequence>
<protein>
    <recommendedName>
        <fullName evidence="5 11">Probable cobalamin biosynthesis protein CobD</fullName>
    </recommendedName>
</protein>
<keyword evidence="6 11" id="KW-1003">Cell membrane</keyword>
<feature type="transmembrane region" description="Helical" evidence="11">
    <location>
        <begin position="155"/>
        <end position="176"/>
    </location>
</feature>
<comment type="pathway">
    <text evidence="3 11">Cofactor biosynthesis; adenosylcobalamin biosynthesis.</text>
</comment>
<dbReference type="InterPro" id="IPR004485">
    <property type="entry name" value="Cobalamin_biosynth_CobD/CbiB"/>
</dbReference>
<comment type="function">
    <text evidence="1 11">Converts cobyric acid to cobinamide by the addition of aminopropanol on the F carboxylic group.</text>
</comment>
<comment type="subcellular location">
    <subcellularLocation>
        <location evidence="2 11">Cell membrane</location>
        <topology evidence="2 11">Multi-pass membrane protein</topology>
    </subcellularLocation>
</comment>